<organism evidence="2 3">
    <name type="scientific">Gimesia fumaroli</name>
    <dbReference type="NCBI Taxonomy" id="2527976"/>
    <lineage>
        <taxon>Bacteria</taxon>
        <taxon>Pseudomonadati</taxon>
        <taxon>Planctomycetota</taxon>
        <taxon>Planctomycetia</taxon>
        <taxon>Planctomycetales</taxon>
        <taxon>Planctomycetaceae</taxon>
        <taxon>Gimesia</taxon>
    </lineage>
</organism>
<keyword evidence="3" id="KW-1185">Reference proteome</keyword>
<protein>
    <recommendedName>
        <fullName evidence="4">Carboxypeptidase regulatory-like domain-containing protein</fullName>
    </recommendedName>
</protein>
<dbReference type="RefSeq" id="WP_145310662.1">
    <property type="nucleotide sequence ID" value="NZ_CP037452.1"/>
</dbReference>
<evidence type="ECO:0000313" key="2">
    <source>
        <dbReference type="EMBL" id="QDV51449.1"/>
    </source>
</evidence>
<name>A0A518IED2_9PLAN</name>
<gene>
    <name evidence="2" type="ORF">Enr17x_35050</name>
</gene>
<feature type="chain" id="PRO_5022197109" description="Carboxypeptidase regulatory-like domain-containing protein" evidence="1">
    <location>
        <begin position="25"/>
        <end position="141"/>
    </location>
</feature>
<dbReference type="EMBL" id="CP037452">
    <property type="protein sequence ID" value="QDV51449.1"/>
    <property type="molecule type" value="Genomic_DNA"/>
</dbReference>
<feature type="signal peptide" evidence="1">
    <location>
        <begin position="1"/>
        <end position="24"/>
    </location>
</feature>
<accession>A0A518IED2</accession>
<sequence length="141" mass="15331" precursor="true">MFYSMIKRLVLVMTVLSLPFVLQGCGTSDSGPVMVPIKGTVKIDGTPVPKGDIIFEPADGQGPAAAGVISEGQFEFEAPVGMKKVMIFASRKSVKKGRDFGEDLMESYIPTKYNTESELQENVDPDAENQFQFDLQTKSSG</sequence>
<proteinExistence type="predicted"/>
<keyword evidence="1" id="KW-0732">Signal</keyword>
<evidence type="ECO:0008006" key="4">
    <source>
        <dbReference type="Google" id="ProtNLM"/>
    </source>
</evidence>
<dbReference type="KEGG" id="gfm:Enr17x_35050"/>
<evidence type="ECO:0000256" key="1">
    <source>
        <dbReference type="SAM" id="SignalP"/>
    </source>
</evidence>
<dbReference type="OrthoDB" id="287681at2"/>
<dbReference type="Proteomes" id="UP000318313">
    <property type="component" value="Chromosome"/>
</dbReference>
<evidence type="ECO:0000313" key="3">
    <source>
        <dbReference type="Proteomes" id="UP000318313"/>
    </source>
</evidence>
<dbReference type="AlphaFoldDB" id="A0A518IED2"/>
<dbReference type="PROSITE" id="PS51257">
    <property type="entry name" value="PROKAR_LIPOPROTEIN"/>
    <property type="match status" value="1"/>
</dbReference>
<reference evidence="2 3" key="1">
    <citation type="submission" date="2019-03" db="EMBL/GenBank/DDBJ databases">
        <title>Deep-cultivation of Planctomycetes and their phenomic and genomic characterization uncovers novel biology.</title>
        <authorList>
            <person name="Wiegand S."/>
            <person name="Jogler M."/>
            <person name="Boedeker C."/>
            <person name="Pinto D."/>
            <person name="Vollmers J."/>
            <person name="Rivas-Marin E."/>
            <person name="Kohn T."/>
            <person name="Peeters S.H."/>
            <person name="Heuer A."/>
            <person name="Rast P."/>
            <person name="Oberbeckmann S."/>
            <person name="Bunk B."/>
            <person name="Jeske O."/>
            <person name="Meyerdierks A."/>
            <person name="Storesund J.E."/>
            <person name="Kallscheuer N."/>
            <person name="Luecker S."/>
            <person name="Lage O.M."/>
            <person name="Pohl T."/>
            <person name="Merkel B.J."/>
            <person name="Hornburger P."/>
            <person name="Mueller R.-W."/>
            <person name="Bruemmer F."/>
            <person name="Labrenz M."/>
            <person name="Spormann A.M."/>
            <person name="Op den Camp H."/>
            <person name="Overmann J."/>
            <person name="Amann R."/>
            <person name="Jetten M.S.M."/>
            <person name="Mascher T."/>
            <person name="Medema M.H."/>
            <person name="Devos D.P."/>
            <person name="Kaster A.-K."/>
            <person name="Ovreas L."/>
            <person name="Rohde M."/>
            <person name="Galperin M.Y."/>
            <person name="Jogler C."/>
        </authorList>
    </citation>
    <scope>NUCLEOTIDE SEQUENCE [LARGE SCALE GENOMIC DNA]</scope>
    <source>
        <strain evidence="2 3">Enr17</strain>
    </source>
</reference>